<dbReference type="Proteomes" id="UP000036908">
    <property type="component" value="Unassembled WGS sequence"/>
</dbReference>
<gene>
    <name evidence="1" type="ORF">OB69_14890</name>
</gene>
<protein>
    <submittedName>
        <fullName evidence="1">Uncharacterized protein</fullName>
    </submittedName>
</protein>
<dbReference type="PROSITE" id="PS51257">
    <property type="entry name" value="PROKAR_LIPOPROTEIN"/>
    <property type="match status" value="1"/>
</dbReference>
<dbReference type="PATRIC" id="fig|1566026.4.peg.1292"/>
<sequence>MKKIISFALPLFLFSACTETSPDILYTDQTAYIQNESPNTIHISYSTENQIFENEDNSDLKILSTVKADSVLLGKRYDNEYGGGSKHKILEHISLGSQTAMTPDELNSKIHYLRIYKIIDGDTLKAKIDLSAYKAWNKFRPWDDDKTARTREFYFYVTDDLFE</sequence>
<reference evidence="2" key="1">
    <citation type="submission" date="2014-11" db="EMBL/GenBank/DDBJ databases">
        <title>Genome sequencing of Roseivirga sp. D-25.</title>
        <authorList>
            <person name="Selvaratnam C."/>
            <person name="Thevarajoo S."/>
            <person name="Goh K.M."/>
            <person name="Eee R."/>
            <person name="Chan K.-G."/>
            <person name="Chong C.S."/>
        </authorList>
    </citation>
    <scope>NUCLEOTIDE SEQUENCE [LARGE SCALE GENOMIC DNA]</scope>
    <source>
        <strain evidence="2">D-25</strain>
    </source>
</reference>
<comment type="caution">
    <text evidence="1">The sequence shown here is derived from an EMBL/GenBank/DDBJ whole genome shotgun (WGS) entry which is preliminary data.</text>
</comment>
<evidence type="ECO:0000313" key="2">
    <source>
        <dbReference type="Proteomes" id="UP000036908"/>
    </source>
</evidence>
<dbReference type="OrthoDB" id="982550at2"/>
<keyword evidence="2" id="KW-1185">Reference proteome</keyword>
<dbReference type="RefSeq" id="WP_053224535.1">
    <property type="nucleotide sequence ID" value="NZ_JSVA01000017.1"/>
</dbReference>
<name>A0A0L8AHY4_9BACT</name>
<dbReference type="AlphaFoldDB" id="A0A0L8AHY4"/>
<accession>A0A0L8AHY4</accession>
<proteinExistence type="predicted"/>
<dbReference type="EMBL" id="JSVA01000017">
    <property type="protein sequence ID" value="KOF02009.1"/>
    <property type="molecule type" value="Genomic_DNA"/>
</dbReference>
<organism evidence="1 2">
    <name type="scientific">Roseivirga seohaensis subsp. aquiponti</name>
    <dbReference type="NCBI Taxonomy" id="1566026"/>
    <lineage>
        <taxon>Bacteria</taxon>
        <taxon>Pseudomonadati</taxon>
        <taxon>Bacteroidota</taxon>
        <taxon>Cytophagia</taxon>
        <taxon>Cytophagales</taxon>
        <taxon>Roseivirgaceae</taxon>
        <taxon>Roseivirga</taxon>
    </lineage>
</organism>
<evidence type="ECO:0000313" key="1">
    <source>
        <dbReference type="EMBL" id="KOF02009.1"/>
    </source>
</evidence>